<feature type="chain" id="PRO_5045351459" evidence="1">
    <location>
        <begin position="17"/>
        <end position="140"/>
    </location>
</feature>
<dbReference type="Proteomes" id="UP001162483">
    <property type="component" value="Unassembled WGS sequence"/>
</dbReference>
<feature type="non-terminal residue" evidence="2">
    <location>
        <position position="140"/>
    </location>
</feature>
<evidence type="ECO:0000313" key="3">
    <source>
        <dbReference type="Proteomes" id="UP001162483"/>
    </source>
</evidence>
<gene>
    <name evidence="2" type="ORF">SPARVUS_LOCUS10406161</name>
</gene>
<evidence type="ECO:0000313" key="2">
    <source>
        <dbReference type="EMBL" id="CAI9586662.1"/>
    </source>
</evidence>
<organism evidence="2 3">
    <name type="scientific">Staurois parvus</name>
    <dbReference type="NCBI Taxonomy" id="386267"/>
    <lineage>
        <taxon>Eukaryota</taxon>
        <taxon>Metazoa</taxon>
        <taxon>Chordata</taxon>
        <taxon>Craniata</taxon>
        <taxon>Vertebrata</taxon>
        <taxon>Euteleostomi</taxon>
        <taxon>Amphibia</taxon>
        <taxon>Batrachia</taxon>
        <taxon>Anura</taxon>
        <taxon>Neobatrachia</taxon>
        <taxon>Ranoidea</taxon>
        <taxon>Ranidae</taxon>
        <taxon>Staurois</taxon>
    </lineage>
</organism>
<accession>A0ABN9EPM3</accession>
<name>A0ABN9EPM3_9NEOB</name>
<protein>
    <submittedName>
        <fullName evidence="2">Uncharacterized protein</fullName>
    </submittedName>
</protein>
<comment type="caution">
    <text evidence="2">The sequence shown here is derived from an EMBL/GenBank/DDBJ whole genome shotgun (WGS) entry which is preliminary data.</text>
</comment>
<evidence type="ECO:0000256" key="1">
    <source>
        <dbReference type="SAM" id="SignalP"/>
    </source>
</evidence>
<keyword evidence="3" id="KW-1185">Reference proteome</keyword>
<feature type="signal peptide" evidence="1">
    <location>
        <begin position="1"/>
        <end position="16"/>
    </location>
</feature>
<sequence length="140" mass="15023">MQLLVLSCTFLTLSEHEECTAEKRQLSEQGSAPIIRALMISALMIGAQQCHPPVPPTCVQQCHPPVPRMPPRSAASQCPAVAHVSARHCRLSVLPISATYQCHPSLLSISTTYQCHLSVPPILATSLVPPISAASLMHIS</sequence>
<dbReference type="EMBL" id="CATNWA010015772">
    <property type="protein sequence ID" value="CAI9586662.1"/>
    <property type="molecule type" value="Genomic_DNA"/>
</dbReference>
<proteinExistence type="predicted"/>
<keyword evidence="1" id="KW-0732">Signal</keyword>
<reference evidence="2" key="1">
    <citation type="submission" date="2023-05" db="EMBL/GenBank/DDBJ databases">
        <authorList>
            <person name="Stuckert A."/>
        </authorList>
    </citation>
    <scope>NUCLEOTIDE SEQUENCE</scope>
</reference>